<feature type="compositionally biased region" description="Basic and acidic residues" evidence="1">
    <location>
        <begin position="1"/>
        <end position="20"/>
    </location>
</feature>
<dbReference type="AlphaFoldDB" id="A0AAW2Y8M8"/>
<organism evidence="2">
    <name type="scientific">Sesamum latifolium</name>
    <dbReference type="NCBI Taxonomy" id="2727402"/>
    <lineage>
        <taxon>Eukaryota</taxon>
        <taxon>Viridiplantae</taxon>
        <taxon>Streptophyta</taxon>
        <taxon>Embryophyta</taxon>
        <taxon>Tracheophyta</taxon>
        <taxon>Spermatophyta</taxon>
        <taxon>Magnoliopsida</taxon>
        <taxon>eudicotyledons</taxon>
        <taxon>Gunneridae</taxon>
        <taxon>Pentapetalae</taxon>
        <taxon>asterids</taxon>
        <taxon>lamiids</taxon>
        <taxon>Lamiales</taxon>
        <taxon>Pedaliaceae</taxon>
        <taxon>Sesamum</taxon>
    </lineage>
</organism>
<sequence>MSWDLDHILGEADAEVREDIGQTGGPAVEEKTPAESLPQSMIGDVRGPSGEAPT</sequence>
<accession>A0AAW2Y8M8</accession>
<comment type="caution">
    <text evidence="2">The sequence shown here is derived from an EMBL/GenBank/DDBJ whole genome shotgun (WGS) entry which is preliminary data.</text>
</comment>
<feature type="region of interest" description="Disordered" evidence="1">
    <location>
        <begin position="1"/>
        <end position="54"/>
    </location>
</feature>
<evidence type="ECO:0000256" key="1">
    <source>
        <dbReference type="SAM" id="MobiDB-lite"/>
    </source>
</evidence>
<reference evidence="2" key="2">
    <citation type="journal article" date="2024" name="Plant">
        <title>Genomic evolution and insights into agronomic trait innovations of Sesamum species.</title>
        <authorList>
            <person name="Miao H."/>
            <person name="Wang L."/>
            <person name="Qu L."/>
            <person name="Liu H."/>
            <person name="Sun Y."/>
            <person name="Le M."/>
            <person name="Wang Q."/>
            <person name="Wei S."/>
            <person name="Zheng Y."/>
            <person name="Lin W."/>
            <person name="Duan Y."/>
            <person name="Cao H."/>
            <person name="Xiong S."/>
            <person name="Wang X."/>
            <person name="Wei L."/>
            <person name="Li C."/>
            <person name="Ma Q."/>
            <person name="Ju M."/>
            <person name="Zhao R."/>
            <person name="Li G."/>
            <person name="Mu C."/>
            <person name="Tian Q."/>
            <person name="Mei H."/>
            <person name="Zhang T."/>
            <person name="Gao T."/>
            <person name="Zhang H."/>
        </authorList>
    </citation>
    <scope>NUCLEOTIDE SEQUENCE</scope>
    <source>
        <strain evidence="2">KEN1</strain>
    </source>
</reference>
<evidence type="ECO:0000313" key="2">
    <source>
        <dbReference type="EMBL" id="KAL0462197.1"/>
    </source>
</evidence>
<gene>
    <name evidence="2" type="ORF">Slati_0107300</name>
</gene>
<dbReference type="EMBL" id="JACGWN010000001">
    <property type="protein sequence ID" value="KAL0462197.1"/>
    <property type="molecule type" value="Genomic_DNA"/>
</dbReference>
<reference evidence="2" key="1">
    <citation type="submission" date="2020-06" db="EMBL/GenBank/DDBJ databases">
        <authorList>
            <person name="Li T."/>
            <person name="Hu X."/>
            <person name="Zhang T."/>
            <person name="Song X."/>
            <person name="Zhang H."/>
            <person name="Dai N."/>
            <person name="Sheng W."/>
            <person name="Hou X."/>
            <person name="Wei L."/>
        </authorList>
    </citation>
    <scope>NUCLEOTIDE SEQUENCE</scope>
    <source>
        <strain evidence="2">KEN1</strain>
        <tissue evidence="2">Leaf</tissue>
    </source>
</reference>
<proteinExistence type="predicted"/>
<protein>
    <submittedName>
        <fullName evidence="2">Uncharacterized protein</fullName>
    </submittedName>
</protein>
<name>A0AAW2Y8M8_9LAMI</name>